<dbReference type="HOGENOM" id="CLU_969082_0_0_11"/>
<dbReference type="InterPro" id="IPR009091">
    <property type="entry name" value="RCC1/BLIP-II"/>
</dbReference>
<proteinExistence type="predicted"/>
<dbReference type="EMBL" id="CP006734">
    <property type="protein sequence ID" value="AGW40913.1"/>
    <property type="molecule type" value="Genomic_DNA"/>
</dbReference>
<evidence type="ECO:0000313" key="1">
    <source>
        <dbReference type="EMBL" id="AGW40913.1"/>
    </source>
</evidence>
<evidence type="ECO:0000313" key="2">
    <source>
        <dbReference type="Proteomes" id="UP000016743"/>
    </source>
</evidence>
<dbReference type="AlphaFoldDB" id="U3PBQ5"/>
<gene>
    <name evidence="1" type="ORF">O159_07400</name>
</gene>
<dbReference type="SUPFAM" id="SSF50985">
    <property type="entry name" value="RCC1/BLIP-II"/>
    <property type="match status" value="1"/>
</dbReference>
<accession>U3PBQ5</accession>
<name>U3PBQ5_LEIXC</name>
<reference evidence="1 2" key="1">
    <citation type="journal article" date="2013" name="Genome Announc.">
        <title>Complete Genome Sequence of Leifsonia xyli subsp. cynodontis Strain DSM46306, a Gram-Positive Bacterial Pathogen of Grasses.</title>
        <authorList>
            <person name="Monteiro-Vitorello C.B."/>
            <person name="Zerillo M.M."/>
            <person name="Van Sluys M.A."/>
            <person name="Camargo L.E."/>
            <person name="Kitajima J.P."/>
        </authorList>
    </citation>
    <scope>NUCLEOTIDE SEQUENCE [LARGE SCALE GENOMIC DNA]</scope>
    <source>
        <strain evidence="1 2">DSM 46306</strain>
    </source>
</reference>
<dbReference type="Gene3D" id="2.130.10.30">
    <property type="entry name" value="Regulator of chromosome condensation 1/beta-lactamase-inhibitor protein II"/>
    <property type="match status" value="1"/>
</dbReference>
<keyword evidence="2" id="KW-1185">Reference proteome</keyword>
<dbReference type="PATRIC" id="fig|1389489.3.peg.717"/>
<dbReference type="KEGG" id="lxy:O159_07400"/>
<organism evidence="1 2">
    <name type="scientific">Leifsonia xyli subsp. cynodontis DSM 46306</name>
    <dbReference type="NCBI Taxonomy" id="1389489"/>
    <lineage>
        <taxon>Bacteria</taxon>
        <taxon>Bacillati</taxon>
        <taxon>Actinomycetota</taxon>
        <taxon>Actinomycetes</taxon>
        <taxon>Micrococcales</taxon>
        <taxon>Microbacteriaceae</taxon>
        <taxon>Leifsonia</taxon>
    </lineage>
</organism>
<dbReference type="Proteomes" id="UP000016743">
    <property type="component" value="Chromosome"/>
</dbReference>
<protein>
    <submittedName>
        <fullName evidence="1">Uncharacterized protein</fullName>
    </submittedName>
</protein>
<sequence length="287" mass="30596">MFFIYSQSSMPSALREAGGFSGTVTKVHSRDGMYYVETTEGVFYAGAGFGGSTVERMRKLPGSEGATSLTVWGENHSGRRTGGAFVNSAGEIVWFGAVDATSTYLNIGSVPNGVRSMVAGNDSLIALDKLGNLMVRGNAWRGVGAQSAFKTVKQDVADLSGWTRYLNGTINGYAVLGTDGSVWEGFGSNALYFAPEKIQGLDSVVITRVFANDGTYQALASDGSIWSWTGNNDWVQTGYGRISAAAKSSLPDGFMVSDFLSRGYHVWSNNTYWGWGLAFGQTTCALA</sequence>